<sequence length="322" mass="34989">MRDVVSDQHRSYHHLSQHVPTWSQHAAAARVEDEVQPSVPWLASKQGRRLAKFRRALAAAPQRITITKIPPADVISGPEAVTNSGLLQHFVGLHRGFGGMFISGDLPEGCSELKIVFLKVPPTNVISGPQEVTKRVLLQLCVGLHRRVGAMLFSSDLPKDCSEKAATIAGNAADNDPLRKFATTALKRCSESKKIMFIKVTPTDVIIGPPEVTNSALLQLCVGLHRHFGAILFSGDLPEAVMNKSDKADAKLATDLLLGSSDVLLLLSKSVVLAVLVSLIGLLVLCVRYRQPSADEQPETEKQAASRVKWSLCFWVLLSSLT</sequence>
<gene>
    <name evidence="1" type="ORF">HPB49_025635</name>
</gene>
<evidence type="ECO:0000313" key="2">
    <source>
        <dbReference type="Proteomes" id="UP000821865"/>
    </source>
</evidence>
<accession>A0ACB8CTY7</accession>
<reference evidence="1" key="1">
    <citation type="submission" date="2020-05" db="EMBL/GenBank/DDBJ databases">
        <title>Large-scale comparative analyses of tick genomes elucidate their genetic diversity and vector capacities.</title>
        <authorList>
            <person name="Jia N."/>
            <person name="Wang J."/>
            <person name="Shi W."/>
            <person name="Du L."/>
            <person name="Sun Y."/>
            <person name="Zhan W."/>
            <person name="Jiang J."/>
            <person name="Wang Q."/>
            <person name="Zhang B."/>
            <person name="Ji P."/>
            <person name="Sakyi L.B."/>
            <person name="Cui X."/>
            <person name="Yuan T."/>
            <person name="Jiang B."/>
            <person name="Yang W."/>
            <person name="Lam T.T.-Y."/>
            <person name="Chang Q."/>
            <person name="Ding S."/>
            <person name="Wang X."/>
            <person name="Zhu J."/>
            <person name="Ruan X."/>
            <person name="Zhao L."/>
            <person name="Wei J."/>
            <person name="Que T."/>
            <person name="Du C."/>
            <person name="Cheng J."/>
            <person name="Dai P."/>
            <person name="Han X."/>
            <person name="Huang E."/>
            <person name="Gao Y."/>
            <person name="Liu J."/>
            <person name="Shao H."/>
            <person name="Ye R."/>
            <person name="Li L."/>
            <person name="Wei W."/>
            <person name="Wang X."/>
            <person name="Wang C."/>
            <person name="Yang T."/>
            <person name="Huo Q."/>
            <person name="Li W."/>
            <person name="Guo W."/>
            <person name="Chen H."/>
            <person name="Zhou L."/>
            <person name="Ni X."/>
            <person name="Tian J."/>
            <person name="Zhou Y."/>
            <person name="Sheng Y."/>
            <person name="Liu T."/>
            <person name="Pan Y."/>
            <person name="Xia L."/>
            <person name="Li J."/>
            <person name="Zhao F."/>
            <person name="Cao W."/>
        </authorList>
    </citation>
    <scope>NUCLEOTIDE SEQUENCE</scope>
    <source>
        <strain evidence="1">Dsil-2018</strain>
    </source>
</reference>
<name>A0ACB8CTY7_DERSI</name>
<organism evidence="1 2">
    <name type="scientific">Dermacentor silvarum</name>
    <name type="common">Tick</name>
    <dbReference type="NCBI Taxonomy" id="543639"/>
    <lineage>
        <taxon>Eukaryota</taxon>
        <taxon>Metazoa</taxon>
        <taxon>Ecdysozoa</taxon>
        <taxon>Arthropoda</taxon>
        <taxon>Chelicerata</taxon>
        <taxon>Arachnida</taxon>
        <taxon>Acari</taxon>
        <taxon>Parasitiformes</taxon>
        <taxon>Ixodida</taxon>
        <taxon>Ixodoidea</taxon>
        <taxon>Ixodidae</taxon>
        <taxon>Rhipicephalinae</taxon>
        <taxon>Dermacentor</taxon>
    </lineage>
</organism>
<comment type="caution">
    <text evidence="1">The sequence shown here is derived from an EMBL/GenBank/DDBJ whole genome shotgun (WGS) entry which is preliminary data.</text>
</comment>
<dbReference type="EMBL" id="CM023474">
    <property type="protein sequence ID" value="KAH7950550.1"/>
    <property type="molecule type" value="Genomic_DNA"/>
</dbReference>
<keyword evidence="2" id="KW-1185">Reference proteome</keyword>
<protein>
    <submittedName>
        <fullName evidence="1">Uncharacterized protein</fullName>
    </submittedName>
</protein>
<proteinExistence type="predicted"/>
<dbReference type="Proteomes" id="UP000821865">
    <property type="component" value="Chromosome 5"/>
</dbReference>
<evidence type="ECO:0000313" key="1">
    <source>
        <dbReference type="EMBL" id="KAH7950550.1"/>
    </source>
</evidence>